<reference evidence="2" key="1">
    <citation type="submission" date="2022-08" db="EMBL/GenBank/DDBJ databases">
        <title>Alicyclobacillus dauci DSM2870, complete genome.</title>
        <authorList>
            <person name="Wang Q."/>
            <person name="Cai R."/>
            <person name="Wang Z."/>
        </authorList>
    </citation>
    <scope>NUCLEOTIDE SEQUENCE</scope>
    <source>
        <strain evidence="2">DSM 28700</strain>
    </source>
</reference>
<keyword evidence="1" id="KW-0472">Membrane</keyword>
<keyword evidence="1" id="KW-1133">Transmembrane helix</keyword>
<organism evidence="2 3">
    <name type="scientific">Alicyclobacillus dauci</name>
    <dbReference type="NCBI Taxonomy" id="1475485"/>
    <lineage>
        <taxon>Bacteria</taxon>
        <taxon>Bacillati</taxon>
        <taxon>Bacillota</taxon>
        <taxon>Bacilli</taxon>
        <taxon>Bacillales</taxon>
        <taxon>Alicyclobacillaceae</taxon>
        <taxon>Alicyclobacillus</taxon>
    </lineage>
</organism>
<protein>
    <submittedName>
        <fullName evidence="2">Uncharacterized protein</fullName>
    </submittedName>
</protein>
<dbReference type="EMBL" id="CP104064">
    <property type="protein sequence ID" value="WAH38803.1"/>
    <property type="molecule type" value="Genomic_DNA"/>
</dbReference>
<proteinExistence type="predicted"/>
<name>A0ABY6Z7X9_9BACL</name>
<feature type="transmembrane region" description="Helical" evidence="1">
    <location>
        <begin position="24"/>
        <end position="44"/>
    </location>
</feature>
<keyword evidence="1" id="KW-0812">Transmembrane</keyword>
<evidence type="ECO:0000313" key="2">
    <source>
        <dbReference type="EMBL" id="WAH38803.1"/>
    </source>
</evidence>
<gene>
    <name evidence="2" type="ORF">NZD86_10155</name>
</gene>
<sequence length="45" mass="4986">MNTNKPNDPIVTLQRVIKFTERTAVALSVMLVLGTVSYLSVHAWA</sequence>
<dbReference type="Proteomes" id="UP001164803">
    <property type="component" value="Chromosome"/>
</dbReference>
<evidence type="ECO:0000313" key="3">
    <source>
        <dbReference type="Proteomes" id="UP001164803"/>
    </source>
</evidence>
<dbReference type="RefSeq" id="WP_268046395.1">
    <property type="nucleotide sequence ID" value="NZ_CP104064.1"/>
</dbReference>
<accession>A0ABY6Z7X9</accession>
<keyword evidence="3" id="KW-1185">Reference proteome</keyword>
<evidence type="ECO:0000256" key="1">
    <source>
        <dbReference type="SAM" id="Phobius"/>
    </source>
</evidence>